<sequence>MHILEESFIYDIFISKHLTYYYDGKLSIVKKKIKLKPYYWIYYFLLDFFESHFSSYIILDTFSNIKYFQIKYNIPLRKFRRILVGARDDIYFPLNIKKKDNDKFMVGYWGTFIPLHGVEYIIKAFELLKNESDIYLSLLGKGLTYETNKELAARLKIKNIEFTPKVF</sequence>
<gene>
    <name evidence="1" type="ORF">LCGC14_1183500</name>
</gene>
<dbReference type="EMBL" id="LAZR01005949">
    <property type="protein sequence ID" value="KKM95902.1"/>
    <property type="molecule type" value="Genomic_DNA"/>
</dbReference>
<dbReference type="AlphaFoldDB" id="A0A0F9PRY3"/>
<evidence type="ECO:0008006" key="2">
    <source>
        <dbReference type="Google" id="ProtNLM"/>
    </source>
</evidence>
<organism evidence="1">
    <name type="scientific">marine sediment metagenome</name>
    <dbReference type="NCBI Taxonomy" id="412755"/>
    <lineage>
        <taxon>unclassified sequences</taxon>
        <taxon>metagenomes</taxon>
        <taxon>ecological metagenomes</taxon>
    </lineage>
</organism>
<accession>A0A0F9PRY3</accession>
<protein>
    <recommendedName>
        <fullName evidence="2">Glycosyl transferase family 1 domain-containing protein</fullName>
    </recommendedName>
</protein>
<dbReference type="Gene3D" id="3.40.50.2000">
    <property type="entry name" value="Glycogen Phosphorylase B"/>
    <property type="match status" value="2"/>
</dbReference>
<proteinExistence type="predicted"/>
<name>A0A0F9PRY3_9ZZZZ</name>
<reference evidence="1" key="1">
    <citation type="journal article" date="2015" name="Nature">
        <title>Complex archaea that bridge the gap between prokaryotes and eukaryotes.</title>
        <authorList>
            <person name="Spang A."/>
            <person name="Saw J.H."/>
            <person name="Jorgensen S.L."/>
            <person name="Zaremba-Niedzwiedzka K."/>
            <person name="Martijn J."/>
            <person name="Lind A.E."/>
            <person name="van Eijk R."/>
            <person name="Schleper C."/>
            <person name="Guy L."/>
            <person name="Ettema T.J."/>
        </authorList>
    </citation>
    <scope>NUCLEOTIDE SEQUENCE</scope>
</reference>
<comment type="caution">
    <text evidence="1">The sequence shown here is derived from an EMBL/GenBank/DDBJ whole genome shotgun (WGS) entry which is preliminary data.</text>
</comment>
<dbReference type="SUPFAM" id="SSF53756">
    <property type="entry name" value="UDP-Glycosyltransferase/glycogen phosphorylase"/>
    <property type="match status" value="1"/>
</dbReference>
<evidence type="ECO:0000313" key="1">
    <source>
        <dbReference type="EMBL" id="KKM95902.1"/>
    </source>
</evidence>